<gene>
    <name evidence="2" type="ORF">MCOS_LOCUS4792</name>
</gene>
<feature type="region of interest" description="Disordered" evidence="1">
    <location>
        <begin position="103"/>
        <end position="166"/>
    </location>
</feature>
<protein>
    <submittedName>
        <fullName evidence="2">Uncharacterized protein</fullName>
    </submittedName>
</protein>
<feature type="compositionally biased region" description="Pro residues" evidence="1">
    <location>
        <begin position="139"/>
        <end position="154"/>
    </location>
</feature>
<dbReference type="AlphaFoldDB" id="A0A0R3UCZ3"/>
<dbReference type="Proteomes" id="UP000267029">
    <property type="component" value="Unassembled WGS sequence"/>
</dbReference>
<dbReference type="EMBL" id="UXSR01002312">
    <property type="protein sequence ID" value="VDD78789.1"/>
    <property type="molecule type" value="Genomic_DNA"/>
</dbReference>
<feature type="compositionally biased region" description="Polar residues" evidence="1">
    <location>
        <begin position="105"/>
        <end position="119"/>
    </location>
</feature>
<organism evidence="2 3">
    <name type="scientific">Mesocestoides corti</name>
    <name type="common">Flatworm</name>
    <dbReference type="NCBI Taxonomy" id="53468"/>
    <lineage>
        <taxon>Eukaryota</taxon>
        <taxon>Metazoa</taxon>
        <taxon>Spiralia</taxon>
        <taxon>Lophotrochozoa</taxon>
        <taxon>Platyhelminthes</taxon>
        <taxon>Cestoda</taxon>
        <taxon>Eucestoda</taxon>
        <taxon>Cyclophyllidea</taxon>
        <taxon>Mesocestoididae</taxon>
        <taxon>Mesocestoides</taxon>
    </lineage>
</organism>
<evidence type="ECO:0000256" key="1">
    <source>
        <dbReference type="SAM" id="MobiDB-lite"/>
    </source>
</evidence>
<reference evidence="2 3" key="1">
    <citation type="submission" date="2018-10" db="EMBL/GenBank/DDBJ databases">
        <authorList>
            <consortium name="Pathogen Informatics"/>
        </authorList>
    </citation>
    <scope>NUCLEOTIDE SEQUENCE [LARGE SCALE GENOMIC DNA]</scope>
</reference>
<sequence length="282" mass="30422">MNASSRRFDLDTPQPPFGLPRCQAGKVNTACVCAHGGSTPQRPTTRDLADSWGCGAMVVSAHAGTHTRMLARARIEPSERWFDEEAMDQWGLRGERFFDRYTEDASGSESPNPNLNAGSSEREQGTRTPESTTTRPLSPLSPAPPTPPSPPAPSTIPTTVSDHMGYPGAVYVESTERNSEDGSDAVDVPAFATYIDAHAVFPPLFAVAGNSTHQTDLPTQGSGLADLGRFFVFANEVVASTQEDQQQDDAPSLLHVTGDVRTVSFAALDAEIHRRNLSAWRR</sequence>
<proteinExistence type="predicted"/>
<name>A0A0R3UCZ3_MESCO</name>
<keyword evidence="3" id="KW-1185">Reference proteome</keyword>
<feature type="compositionally biased region" description="Low complexity" evidence="1">
    <location>
        <begin position="126"/>
        <end position="138"/>
    </location>
</feature>
<accession>A0A0R3UCZ3</accession>
<evidence type="ECO:0000313" key="3">
    <source>
        <dbReference type="Proteomes" id="UP000267029"/>
    </source>
</evidence>
<evidence type="ECO:0000313" key="2">
    <source>
        <dbReference type="EMBL" id="VDD78789.1"/>
    </source>
</evidence>